<protein>
    <submittedName>
        <fullName evidence="1">Uncharacterized protein</fullName>
    </submittedName>
</protein>
<keyword evidence="2" id="KW-1185">Reference proteome</keyword>
<sequence length="89" mass="9909">MKNPETILGAETCSELNLVQRINTINQKKSVPKDIEHKFPKIFEGLGCLSGKHHITVDPSVEHRYTFLGGLASPEIFKCRNSPTSSTEN</sequence>
<dbReference type="Proteomes" id="UP000828390">
    <property type="component" value="Unassembled WGS sequence"/>
</dbReference>
<reference evidence="1" key="1">
    <citation type="journal article" date="2019" name="bioRxiv">
        <title>The Genome of the Zebra Mussel, Dreissena polymorpha: A Resource for Invasive Species Research.</title>
        <authorList>
            <person name="McCartney M.A."/>
            <person name="Auch B."/>
            <person name="Kono T."/>
            <person name="Mallez S."/>
            <person name="Zhang Y."/>
            <person name="Obille A."/>
            <person name="Becker A."/>
            <person name="Abrahante J.E."/>
            <person name="Garbe J."/>
            <person name="Badalamenti J.P."/>
            <person name="Herman A."/>
            <person name="Mangelson H."/>
            <person name="Liachko I."/>
            <person name="Sullivan S."/>
            <person name="Sone E.D."/>
            <person name="Koren S."/>
            <person name="Silverstein K.A.T."/>
            <person name="Beckman K.B."/>
            <person name="Gohl D.M."/>
        </authorList>
    </citation>
    <scope>NUCLEOTIDE SEQUENCE</scope>
    <source>
        <strain evidence="1">Duluth1</strain>
        <tissue evidence="1">Whole animal</tissue>
    </source>
</reference>
<accession>A0A9D4HDH8</accession>
<gene>
    <name evidence="1" type="ORF">DPMN_073145</name>
</gene>
<organism evidence="1 2">
    <name type="scientific">Dreissena polymorpha</name>
    <name type="common">Zebra mussel</name>
    <name type="synonym">Mytilus polymorpha</name>
    <dbReference type="NCBI Taxonomy" id="45954"/>
    <lineage>
        <taxon>Eukaryota</taxon>
        <taxon>Metazoa</taxon>
        <taxon>Spiralia</taxon>
        <taxon>Lophotrochozoa</taxon>
        <taxon>Mollusca</taxon>
        <taxon>Bivalvia</taxon>
        <taxon>Autobranchia</taxon>
        <taxon>Heteroconchia</taxon>
        <taxon>Euheterodonta</taxon>
        <taxon>Imparidentia</taxon>
        <taxon>Neoheterodontei</taxon>
        <taxon>Myida</taxon>
        <taxon>Dreissenoidea</taxon>
        <taxon>Dreissenidae</taxon>
        <taxon>Dreissena</taxon>
    </lineage>
</organism>
<evidence type="ECO:0000313" key="1">
    <source>
        <dbReference type="EMBL" id="KAH3713355.1"/>
    </source>
</evidence>
<proteinExistence type="predicted"/>
<dbReference type="EMBL" id="JAIWYP010000014">
    <property type="protein sequence ID" value="KAH3713355.1"/>
    <property type="molecule type" value="Genomic_DNA"/>
</dbReference>
<dbReference type="AlphaFoldDB" id="A0A9D4HDH8"/>
<evidence type="ECO:0000313" key="2">
    <source>
        <dbReference type="Proteomes" id="UP000828390"/>
    </source>
</evidence>
<reference evidence="1" key="2">
    <citation type="submission" date="2020-11" db="EMBL/GenBank/DDBJ databases">
        <authorList>
            <person name="McCartney M.A."/>
            <person name="Auch B."/>
            <person name="Kono T."/>
            <person name="Mallez S."/>
            <person name="Becker A."/>
            <person name="Gohl D.M."/>
            <person name="Silverstein K.A.T."/>
            <person name="Koren S."/>
            <person name="Bechman K.B."/>
            <person name="Herman A."/>
            <person name="Abrahante J.E."/>
            <person name="Garbe J."/>
        </authorList>
    </citation>
    <scope>NUCLEOTIDE SEQUENCE</scope>
    <source>
        <strain evidence="1">Duluth1</strain>
        <tissue evidence="1">Whole animal</tissue>
    </source>
</reference>
<comment type="caution">
    <text evidence="1">The sequence shown here is derived from an EMBL/GenBank/DDBJ whole genome shotgun (WGS) entry which is preliminary data.</text>
</comment>
<name>A0A9D4HDH8_DREPO</name>